<evidence type="ECO:0000256" key="10">
    <source>
        <dbReference type="SAM" id="Phobius"/>
    </source>
</evidence>
<keyword evidence="3" id="KW-0272">Extracellular matrix</keyword>
<keyword evidence="10" id="KW-0472">Membrane</keyword>
<feature type="transmembrane region" description="Helical" evidence="10">
    <location>
        <begin position="282"/>
        <end position="307"/>
    </location>
</feature>
<dbReference type="InterPro" id="IPR052235">
    <property type="entry name" value="Nephronectin_domain"/>
</dbReference>
<dbReference type="Gene3D" id="2.10.25.10">
    <property type="entry name" value="Laminin"/>
    <property type="match status" value="2"/>
</dbReference>
<dbReference type="SUPFAM" id="SSF57196">
    <property type="entry name" value="EGF/Laminin"/>
    <property type="match status" value="1"/>
</dbReference>
<evidence type="ECO:0000313" key="13">
    <source>
        <dbReference type="EMBL" id="KAK7483367.1"/>
    </source>
</evidence>
<feature type="region of interest" description="Disordered" evidence="9">
    <location>
        <begin position="401"/>
        <end position="440"/>
    </location>
</feature>
<dbReference type="SMART" id="SM00179">
    <property type="entry name" value="EGF_CA"/>
    <property type="match status" value="1"/>
</dbReference>
<evidence type="ECO:0000256" key="4">
    <source>
        <dbReference type="ARBA" id="ARBA00022536"/>
    </source>
</evidence>
<dbReference type="InterPro" id="IPR000082">
    <property type="entry name" value="SEA_dom"/>
</dbReference>
<dbReference type="InterPro" id="IPR026823">
    <property type="entry name" value="cEGF"/>
</dbReference>
<dbReference type="AlphaFoldDB" id="A0ABD0K8H0"/>
<dbReference type="EMBL" id="JACVVK020000228">
    <property type="protein sequence ID" value="KAK7483367.1"/>
    <property type="molecule type" value="Genomic_DNA"/>
</dbReference>
<keyword evidence="10" id="KW-0812">Transmembrane</keyword>
<protein>
    <recommendedName>
        <fullName evidence="15">EGF-like domain-containing protein</fullName>
    </recommendedName>
</protein>
<reference evidence="13 14" key="1">
    <citation type="journal article" date="2023" name="Sci. Data">
        <title>Genome assembly of the Korean intertidal mud-creeper Batillaria attramentaria.</title>
        <authorList>
            <person name="Patra A.K."/>
            <person name="Ho P.T."/>
            <person name="Jun S."/>
            <person name="Lee S.J."/>
            <person name="Kim Y."/>
            <person name="Won Y.J."/>
        </authorList>
    </citation>
    <scope>NUCLEOTIDE SEQUENCE [LARGE SCALE GENOMIC DNA]</scope>
    <source>
        <strain evidence="13">Wonlab-2016</strain>
    </source>
</reference>
<keyword evidence="6" id="KW-0677">Repeat</keyword>
<dbReference type="PROSITE" id="PS50024">
    <property type="entry name" value="SEA"/>
    <property type="match status" value="1"/>
</dbReference>
<dbReference type="PROSITE" id="PS50026">
    <property type="entry name" value="EGF_3"/>
    <property type="match status" value="1"/>
</dbReference>
<evidence type="ECO:0008006" key="15">
    <source>
        <dbReference type="Google" id="ProtNLM"/>
    </source>
</evidence>
<organism evidence="13 14">
    <name type="scientific">Batillaria attramentaria</name>
    <dbReference type="NCBI Taxonomy" id="370345"/>
    <lineage>
        <taxon>Eukaryota</taxon>
        <taxon>Metazoa</taxon>
        <taxon>Spiralia</taxon>
        <taxon>Lophotrochozoa</taxon>
        <taxon>Mollusca</taxon>
        <taxon>Gastropoda</taxon>
        <taxon>Caenogastropoda</taxon>
        <taxon>Sorbeoconcha</taxon>
        <taxon>Cerithioidea</taxon>
        <taxon>Batillariidae</taxon>
        <taxon>Batillaria</taxon>
    </lineage>
</organism>
<name>A0ABD0K8H0_9CAEN</name>
<evidence type="ECO:0000256" key="5">
    <source>
        <dbReference type="ARBA" id="ARBA00022729"/>
    </source>
</evidence>
<evidence type="ECO:0000259" key="12">
    <source>
        <dbReference type="PROSITE" id="PS50026"/>
    </source>
</evidence>
<feature type="domain" description="SEA" evidence="11">
    <location>
        <begin position="119"/>
        <end position="239"/>
    </location>
</feature>
<keyword evidence="5" id="KW-0732">Signal</keyword>
<sequence>MYIYIYIDWCPAVSCEEERRKTVGGAHLTSQITLLSDIDFCATAGCEHTCQETGGGTSYSCGCTPGYQLTPDQKTCADIDWCAIGGCQQTCEETGGGVSYSCGCSDVHALNTDLKTCRELTRVNTTMVIDINVPSGDLTDPTSQTYQDWSDAVTQTMMDALKSEVPGVSRVIVHSLSVGSNGSLVAETEVVVDEVMDADAVSSLSAELLTLSQGQMTFGNETGDVSIDINGLDVETSSTACQLYEVIRKCPVNSECQMSGGVPVCSEQSSDTDTGTGPSLPLIIGLGVAIGLILLAVAAVMIIAVCIHKRPSDKTRPLLVNEYDRGVYVETLNRPVRKGPSFGPQNIPDRASPAPSFDDIPVRGNSPGWVGHAPLQHPPMSFPGHGAAPLMMINGNGSDKGDYVETLNRPARKGPSYSPRVGPEVVSSGQPFENLPRKEN</sequence>
<comment type="caution">
    <text evidence="8">Lacks conserved residue(s) required for the propagation of feature annotation.</text>
</comment>
<evidence type="ECO:0000313" key="14">
    <source>
        <dbReference type="Proteomes" id="UP001519460"/>
    </source>
</evidence>
<comment type="subcellular location">
    <subcellularLocation>
        <location evidence="1">Secreted</location>
        <location evidence="1">Extracellular space</location>
        <location evidence="1">Extracellular matrix</location>
    </subcellularLocation>
</comment>
<feature type="domain" description="EGF-like" evidence="12">
    <location>
        <begin position="37"/>
        <end position="77"/>
    </location>
</feature>
<evidence type="ECO:0000256" key="8">
    <source>
        <dbReference type="PROSITE-ProRule" id="PRU00076"/>
    </source>
</evidence>
<keyword evidence="7" id="KW-1015">Disulfide bond</keyword>
<evidence type="ECO:0000256" key="7">
    <source>
        <dbReference type="ARBA" id="ARBA00023157"/>
    </source>
</evidence>
<comment type="similarity">
    <text evidence="2">Belongs to the fibulin family.</text>
</comment>
<gene>
    <name evidence="13" type="ORF">BaRGS_00025427</name>
</gene>
<feature type="non-terminal residue" evidence="13">
    <location>
        <position position="440"/>
    </location>
</feature>
<evidence type="ECO:0000256" key="9">
    <source>
        <dbReference type="SAM" id="MobiDB-lite"/>
    </source>
</evidence>
<keyword evidence="3" id="KW-0964">Secreted</keyword>
<dbReference type="SMART" id="SM00181">
    <property type="entry name" value="EGF"/>
    <property type="match status" value="2"/>
</dbReference>
<keyword evidence="10" id="KW-1133">Transmembrane helix</keyword>
<keyword evidence="4 8" id="KW-0245">EGF-like domain</keyword>
<evidence type="ECO:0000259" key="11">
    <source>
        <dbReference type="PROSITE" id="PS50024"/>
    </source>
</evidence>
<dbReference type="InterPro" id="IPR000742">
    <property type="entry name" value="EGF"/>
</dbReference>
<evidence type="ECO:0000256" key="6">
    <source>
        <dbReference type="ARBA" id="ARBA00022737"/>
    </source>
</evidence>
<keyword evidence="14" id="KW-1185">Reference proteome</keyword>
<comment type="caution">
    <text evidence="13">The sequence shown here is derived from an EMBL/GenBank/DDBJ whole genome shotgun (WGS) entry which is preliminary data.</text>
</comment>
<dbReference type="PROSITE" id="PS01186">
    <property type="entry name" value="EGF_2"/>
    <property type="match status" value="1"/>
</dbReference>
<evidence type="ECO:0000256" key="2">
    <source>
        <dbReference type="ARBA" id="ARBA00006127"/>
    </source>
</evidence>
<proteinExistence type="inferred from homology"/>
<dbReference type="PANTHER" id="PTHR24050">
    <property type="entry name" value="PA14 DOMAIN-CONTAINING PROTEIN"/>
    <property type="match status" value="1"/>
</dbReference>
<dbReference type="Proteomes" id="UP001519460">
    <property type="component" value="Unassembled WGS sequence"/>
</dbReference>
<dbReference type="Pfam" id="PF12662">
    <property type="entry name" value="cEGF"/>
    <property type="match status" value="1"/>
</dbReference>
<dbReference type="InterPro" id="IPR001881">
    <property type="entry name" value="EGF-like_Ca-bd_dom"/>
</dbReference>
<accession>A0ABD0K8H0</accession>
<evidence type="ECO:0000256" key="3">
    <source>
        <dbReference type="ARBA" id="ARBA00022530"/>
    </source>
</evidence>
<evidence type="ECO:0000256" key="1">
    <source>
        <dbReference type="ARBA" id="ARBA00004498"/>
    </source>
</evidence>
<dbReference type="PANTHER" id="PTHR24050:SF28">
    <property type="entry name" value="UROMODULIN-LIKE"/>
    <property type="match status" value="1"/>
</dbReference>